<keyword evidence="1" id="KW-0732">Signal</keyword>
<comment type="caution">
    <text evidence="3">The sequence shown here is derived from an EMBL/GenBank/DDBJ whole genome shotgun (WGS) entry which is preliminary data.</text>
</comment>
<feature type="signal peptide" evidence="1">
    <location>
        <begin position="1"/>
        <end position="16"/>
    </location>
</feature>
<dbReference type="AlphaFoldDB" id="A0A9X0CYM8"/>
<evidence type="ECO:0000256" key="1">
    <source>
        <dbReference type="SAM" id="SignalP"/>
    </source>
</evidence>
<reference evidence="3" key="1">
    <citation type="submission" date="2023-01" db="EMBL/GenBank/DDBJ databases">
        <title>Genome assembly of the deep-sea coral Lophelia pertusa.</title>
        <authorList>
            <person name="Herrera S."/>
            <person name="Cordes E."/>
        </authorList>
    </citation>
    <scope>NUCLEOTIDE SEQUENCE</scope>
    <source>
        <strain evidence="3">USNM1676648</strain>
        <tissue evidence="3">Polyp</tissue>
    </source>
</reference>
<evidence type="ECO:0000313" key="3">
    <source>
        <dbReference type="EMBL" id="KAJ7379198.1"/>
    </source>
</evidence>
<dbReference type="OrthoDB" id="6090599at2759"/>
<evidence type="ECO:0000313" key="4">
    <source>
        <dbReference type="Proteomes" id="UP001163046"/>
    </source>
</evidence>
<feature type="chain" id="PRO_5040807625" description="Spondin domain-containing protein" evidence="1">
    <location>
        <begin position="17"/>
        <end position="126"/>
    </location>
</feature>
<dbReference type="PROSITE" id="PS51020">
    <property type="entry name" value="SPONDIN"/>
    <property type="match status" value="1"/>
</dbReference>
<organism evidence="3 4">
    <name type="scientific">Desmophyllum pertusum</name>
    <dbReference type="NCBI Taxonomy" id="174260"/>
    <lineage>
        <taxon>Eukaryota</taxon>
        <taxon>Metazoa</taxon>
        <taxon>Cnidaria</taxon>
        <taxon>Anthozoa</taxon>
        <taxon>Hexacorallia</taxon>
        <taxon>Scleractinia</taxon>
        <taxon>Caryophylliina</taxon>
        <taxon>Caryophylliidae</taxon>
        <taxon>Desmophyllum</taxon>
    </lineage>
</organism>
<feature type="domain" description="Spondin" evidence="2">
    <location>
        <begin position="54"/>
        <end position="126"/>
    </location>
</feature>
<dbReference type="Pfam" id="PF06468">
    <property type="entry name" value="Spond_N"/>
    <property type="match status" value="1"/>
</dbReference>
<dbReference type="Gene3D" id="2.60.40.2130">
    <property type="entry name" value="F-spondin domain"/>
    <property type="match status" value="1"/>
</dbReference>
<name>A0A9X0CYM8_9CNID</name>
<evidence type="ECO:0000259" key="2">
    <source>
        <dbReference type="PROSITE" id="PS51020"/>
    </source>
</evidence>
<dbReference type="InterPro" id="IPR038678">
    <property type="entry name" value="Spondin_N_sf"/>
</dbReference>
<dbReference type="EMBL" id="MU826359">
    <property type="protein sequence ID" value="KAJ7379198.1"/>
    <property type="molecule type" value="Genomic_DNA"/>
</dbReference>
<gene>
    <name evidence="3" type="ORF">OS493_017702</name>
</gene>
<accession>A0A9X0CYM8</accession>
<keyword evidence="4" id="KW-1185">Reference proteome</keyword>
<dbReference type="Proteomes" id="UP001163046">
    <property type="component" value="Unassembled WGS sequence"/>
</dbReference>
<sequence length="126" mass="14072">MRLCAIFVLCIEFYAGLHVAGTKCGDRKCSSVFQKHSSGPDEPVASEQDEQENDKYTCCACGGATYDITFTGKWTKGTYPRHFPGQMARWSPLIGSSHSKDYIVWQYGEWPPPVSRLSVSGELLRN</sequence>
<proteinExistence type="predicted"/>
<protein>
    <recommendedName>
        <fullName evidence="2">Spondin domain-containing protein</fullName>
    </recommendedName>
</protein>
<dbReference type="InterPro" id="IPR009465">
    <property type="entry name" value="Spondin_N"/>
</dbReference>